<feature type="transmembrane region" description="Helical" evidence="6">
    <location>
        <begin position="140"/>
        <end position="160"/>
    </location>
</feature>
<dbReference type="EnsemblPlants" id="HORVU.MOREX.r3.7HG0749470.1">
    <property type="protein sequence ID" value="HORVU.MOREX.r3.7HG0749470.1.CDS1"/>
    <property type="gene ID" value="HORVU.MOREX.r3.7HG0749470"/>
</dbReference>
<comment type="subcellular location">
    <subcellularLocation>
        <location evidence="1">Membrane</location>
        <topology evidence="1">Multi-pass membrane protein</topology>
    </subcellularLocation>
</comment>
<keyword evidence="4 6" id="KW-1133">Transmembrane helix</keyword>
<evidence type="ECO:0000256" key="1">
    <source>
        <dbReference type="ARBA" id="ARBA00004141"/>
    </source>
</evidence>
<keyword evidence="3 6" id="KW-0812">Transmembrane</keyword>
<name>A0A8I6YKW3_HORVV</name>
<dbReference type="AlphaFoldDB" id="A0A8I6YKW3"/>
<reference evidence="7" key="3">
    <citation type="submission" date="2022-01" db="UniProtKB">
        <authorList>
            <consortium name="EnsemblPlants"/>
        </authorList>
    </citation>
    <scope>IDENTIFICATION</scope>
    <source>
        <strain evidence="7">subsp. vulgare</strain>
    </source>
</reference>
<dbReference type="GO" id="GO:0005737">
    <property type="term" value="C:cytoplasm"/>
    <property type="evidence" value="ECO:0007669"/>
    <property type="project" value="UniProtKB-ARBA"/>
</dbReference>
<evidence type="ECO:0000256" key="3">
    <source>
        <dbReference type="ARBA" id="ARBA00022692"/>
    </source>
</evidence>
<reference evidence="8" key="1">
    <citation type="journal article" date="2012" name="Nature">
        <title>A physical, genetic and functional sequence assembly of the barley genome.</title>
        <authorList>
            <consortium name="The International Barley Genome Sequencing Consortium"/>
            <person name="Mayer K.F."/>
            <person name="Waugh R."/>
            <person name="Brown J.W."/>
            <person name="Schulman A."/>
            <person name="Langridge P."/>
            <person name="Platzer M."/>
            <person name="Fincher G.B."/>
            <person name="Muehlbauer G.J."/>
            <person name="Sato K."/>
            <person name="Close T.J."/>
            <person name="Wise R.P."/>
            <person name="Stein N."/>
        </authorList>
    </citation>
    <scope>NUCLEOTIDE SEQUENCE [LARGE SCALE GENOMIC DNA]</scope>
    <source>
        <strain evidence="8">cv. Morex</strain>
    </source>
</reference>
<feature type="transmembrane region" description="Helical" evidence="6">
    <location>
        <begin position="70"/>
        <end position="89"/>
    </location>
</feature>
<evidence type="ECO:0000313" key="8">
    <source>
        <dbReference type="Proteomes" id="UP000011116"/>
    </source>
</evidence>
<reference evidence="7" key="2">
    <citation type="submission" date="2020-10" db="EMBL/GenBank/DDBJ databases">
        <authorList>
            <person name="Scholz U."/>
            <person name="Mascher M."/>
            <person name="Fiebig A."/>
        </authorList>
    </citation>
    <scope>NUCLEOTIDE SEQUENCE [LARGE SCALE GENOMIC DNA]</scope>
    <source>
        <strain evidence="7">cv. Morex</strain>
    </source>
</reference>
<dbReference type="PANTHER" id="PTHR31621:SF31">
    <property type="match status" value="1"/>
</dbReference>
<dbReference type="Proteomes" id="UP000011116">
    <property type="component" value="Chromosome 7H"/>
</dbReference>
<keyword evidence="8" id="KW-1185">Reference proteome</keyword>
<dbReference type="OMA" id="CDYESEG"/>
<feature type="transmembrane region" description="Helical" evidence="6">
    <location>
        <begin position="175"/>
        <end position="194"/>
    </location>
</feature>
<proteinExistence type="inferred from homology"/>
<dbReference type="GO" id="GO:0010256">
    <property type="term" value="P:endomembrane system organization"/>
    <property type="evidence" value="ECO:0000318"/>
    <property type="project" value="GO_Central"/>
</dbReference>
<dbReference type="PANTHER" id="PTHR31621">
    <property type="entry name" value="PROTEIN DMP3"/>
    <property type="match status" value="1"/>
</dbReference>
<dbReference type="Gramene" id="HORVU.MOREX.r2.7HG0621810.1">
    <property type="protein sequence ID" value="HORVU.MOREX.r2.7HG0621810.1.CDS.1"/>
    <property type="gene ID" value="HORVU.MOREX.r2.7HG0621810"/>
</dbReference>
<evidence type="ECO:0000256" key="2">
    <source>
        <dbReference type="ARBA" id="ARBA00008707"/>
    </source>
</evidence>
<keyword evidence="5 6" id="KW-0472">Membrane</keyword>
<evidence type="ECO:0000256" key="5">
    <source>
        <dbReference type="ARBA" id="ARBA00023136"/>
    </source>
</evidence>
<sequence>MAAPSHAMDDIEAGHTPLIKPVRTPAAGVDKPILAATANLTQLLPSGTVMIYQMLASSFSNGGKCYSSNWYITMALLVVLSLSCFLFVLTDSLVHNGKLYYGVAICGRLNVLNLSKGEEAEEFSDILPELKKRRLRGQDLLHAFLVVLVFLAMALTDVGIQNCFFPNAGEEAQQLFRNLPLGITAFASVLFSIFPTRRKFIGTSNHTA</sequence>
<organism evidence="7 8">
    <name type="scientific">Hordeum vulgare subsp. vulgare</name>
    <name type="common">Domesticated barley</name>
    <dbReference type="NCBI Taxonomy" id="112509"/>
    <lineage>
        <taxon>Eukaryota</taxon>
        <taxon>Viridiplantae</taxon>
        <taxon>Streptophyta</taxon>
        <taxon>Embryophyta</taxon>
        <taxon>Tracheophyta</taxon>
        <taxon>Spermatophyta</taxon>
        <taxon>Magnoliopsida</taxon>
        <taxon>Liliopsida</taxon>
        <taxon>Poales</taxon>
        <taxon>Poaceae</taxon>
        <taxon>BOP clade</taxon>
        <taxon>Pooideae</taxon>
        <taxon>Triticodae</taxon>
        <taxon>Triticeae</taxon>
        <taxon>Hordeinae</taxon>
        <taxon>Hordeum</taxon>
    </lineage>
</organism>
<protein>
    <submittedName>
        <fullName evidence="7">Uncharacterized protein</fullName>
    </submittedName>
</protein>
<accession>A0A8I6YKW3</accession>
<dbReference type="InterPro" id="IPR007770">
    <property type="entry name" value="DMP"/>
</dbReference>
<dbReference type="Pfam" id="PF05078">
    <property type="entry name" value="DUF679"/>
    <property type="match status" value="1"/>
</dbReference>
<comment type="similarity">
    <text evidence="2">Belongs to the plant DMP1 protein family.</text>
</comment>
<evidence type="ECO:0000256" key="6">
    <source>
        <dbReference type="SAM" id="Phobius"/>
    </source>
</evidence>
<evidence type="ECO:0000313" key="7">
    <source>
        <dbReference type="EnsemblPlants" id="HORVU.MOREX.r3.7HG0749470.1.CDS1"/>
    </source>
</evidence>
<evidence type="ECO:0000256" key="4">
    <source>
        <dbReference type="ARBA" id="ARBA00022989"/>
    </source>
</evidence>
<dbReference type="GO" id="GO:0016020">
    <property type="term" value="C:membrane"/>
    <property type="evidence" value="ECO:0007669"/>
    <property type="project" value="UniProtKB-SubCell"/>
</dbReference>
<dbReference type="Gramene" id="HORVU.MOREX.r3.7HG0749470.1">
    <property type="protein sequence ID" value="HORVU.MOREX.r3.7HG0749470.1.CDS1"/>
    <property type="gene ID" value="HORVU.MOREX.r3.7HG0749470"/>
</dbReference>